<dbReference type="GO" id="GO:0009922">
    <property type="term" value="F:fatty acid elongase activity"/>
    <property type="evidence" value="ECO:0007669"/>
    <property type="project" value="InterPro"/>
</dbReference>
<evidence type="ECO:0000256" key="8">
    <source>
        <dbReference type="ARBA" id="ARBA00023136"/>
    </source>
</evidence>
<dbReference type="InterPro" id="IPR002076">
    <property type="entry name" value="ELO_fam"/>
</dbReference>
<feature type="region of interest" description="Disordered" evidence="11">
    <location>
        <begin position="475"/>
        <end position="579"/>
    </location>
</feature>
<organism evidence="12 13">
    <name type="scientific">Amniculicola lignicola CBS 123094</name>
    <dbReference type="NCBI Taxonomy" id="1392246"/>
    <lineage>
        <taxon>Eukaryota</taxon>
        <taxon>Fungi</taxon>
        <taxon>Dikarya</taxon>
        <taxon>Ascomycota</taxon>
        <taxon>Pezizomycotina</taxon>
        <taxon>Dothideomycetes</taxon>
        <taxon>Pleosporomycetidae</taxon>
        <taxon>Pleosporales</taxon>
        <taxon>Amniculicolaceae</taxon>
        <taxon>Amniculicola</taxon>
    </lineage>
</organism>
<dbReference type="PANTHER" id="PTHR11157">
    <property type="entry name" value="FATTY ACID ACYL TRANSFERASE-RELATED"/>
    <property type="match status" value="1"/>
</dbReference>
<feature type="transmembrane region" description="Helical" evidence="10">
    <location>
        <begin position="284"/>
        <end position="304"/>
    </location>
</feature>
<dbReference type="GO" id="GO:0034626">
    <property type="term" value="P:fatty acid elongation, polyunsaturated fatty acid"/>
    <property type="evidence" value="ECO:0007669"/>
    <property type="project" value="TreeGrafter"/>
</dbReference>
<keyword evidence="5 10" id="KW-0276">Fatty acid metabolism</keyword>
<evidence type="ECO:0000256" key="4">
    <source>
        <dbReference type="ARBA" id="ARBA00022692"/>
    </source>
</evidence>
<proteinExistence type="inferred from homology"/>
<name>A0A6A5W600_9PLEO</name>
<keyword evidence="2 10" id="KW-0444">Lipid biosynthesis</keyword>
<dbReference type="OrthoDB" id="10259681at2759"/>
<evidence type="ECO:0000313" key="13">
    <source>
        <dbReference type="Proteomes" id="UP000799779"/>
    </source>
</evidence>
<dbReference type="GO" id="GO:0042761">
    <property type="term" value="P:very long-chain fatty acid biosynthetic process"/>
    <property type="evidence" value="ECO:0007669"/>
    <property type="project" value="TreeGrafter"/>
</dbReference>
<protein>
    <recommendedName>
        <fullName evidence="10">Elongation of fatty acids protein</fullName>
        <ecNumber evidence="10">2.3.1.-</ecNumber>
    </recommendedName>
</protein>
<evidence type="ECO:0000256" key="10">
    <source>
        <dbReference type="RuleBase" id="RU361115"/>
    </source>
</evidence>
<accession>A0A6A5W600</accession>
<keyword evidence="4 10" id="KW-0812">Transmembrane</keyword>
<evidence type="ECO:0000256" key="1">
    <source>
        <dbReference type="ARBA" id="ARBA00004141"/>
    </source>
</evidence>
<evidence type="ECO:0000256" key="2">
    <source>
        <dbReference type="ARBA" id="ARBA00022516"/>
    </source>
</evidence>
<evidence type="ECO:0000256" key="9">
    <source>
        <dbReference type="ARBA" id="ARBA00023160"/>
    </source>
</evidence>
<gene>
    <name evidence="12" type="ORF">P154DRAFT_548999</name>
</gene>
<dbReference type="AlphaFoldDB" id="A0A6A5W600"/>
<keyword evidence="9 10" id="KW-0275">Fatty acid biosynthesis</keyword>
<feature type="transmembrane region" description="Helical" evidence="10">
    <location>
        <begin position="96"/>
        <end position="117"/>
    </location>
</feature>
<dbReference type="GO" id="GO:0019367">
    <property type="term" value="P:fatty acid elongation, saturated fatty acid"/>
    <property type="evidence" value="ECO:0007669"/>
    <property type="project" value="TreeGrafter"/>
</dbReference>
<keyword evidence="7 10" id="KW-0443">Lipid metabolism</keyword>
<feature type="transmembrane region" description="Helical" evidence="10">
    <location>
        <begin position="192"/>
        <end position="212"/>
    </location>
</feature>
<evidence type="ECO:0000256" key="11">
    <source>
        <dbReference type="SAM" id="MobiDB-lite"/>
    </source>
</evidence>
<keyword evidence="13" id="KW-1185">Reference proteome</keyword>
<dbReference type="GO" id="GO:0030148">
    <property type="term" value="P:sphingolipid biosynthetic process"/>
    <property type="evidence" value="ECO:0007669"/>
    <property type="project" value="TreeGrafter"/>
</dbReference>
<comment type="subcellular location">
    <subcellularLocation>
        <location evidence="1">Membrane</location>
        <topology evidence="1">Multi-pass membrane protein</topology>
    </subcellularLocation>
</comment>
<evidence type="ECO:0000256" key="7">
    <source>
        <dbReference type="ARBA" id="ARBA00023098"/>
    </source>
</evidence>
<evidence type="ECO:0000256" key="3">
    <source>
        <dbReference type="ARBA" id="ARBA00022679"/>
    </source>
</evidence>
<keyword evidence="6 10" id="KW-1133">Transmembrane helix</keyword>
<evidence type="ECO:0000256" key="6">
    <source>
        <dbReference type="ARBA" id="ARBA00022989"/>
    </source>
</evidence>
<sequence length="579" mass="63172">MSGAGPTLFLGRLPSWSLFQFPPDTAPPAIPPPYDGEPTFKALFPISAETYNAALDYRVPLTIATVYATSVLLLNKYNRTHGNKAWAISKTRVFKAFVILHNVGLAVYSAITCYAMVRALKLAIPHYSEPDALVGAVDALCKMHGPRGLGDAATFNSTTHTWTNKNPLIRFGSDNLPDSTDVGRVWNEGLSFWGWIFYLSKFYEVLDTAIIIMKGKRSTTLQTYHHAGAMLSMWAGIRFMSPPIWMFALVNSGIHAMMYTYYTVSALGIRVPQAVKRSLTTLQILQFIVGVAFAGAHLFVAYSVPVSVTYQIAEQVIAKPSSAISTALASIASATATAVASNGAWLNRLLYRAAGEEGLAENVDHSRQAAQGIFNNVQQAPNSPSYKTVTRNEYQTVPCIDTPGQTFAIYLNLIYLAPLTGLFTRFFIKSYIRRTSPNAKHPTKKRSLSKSASDAIHGVDREIESLGRAAEDGIDAVVNNPKSRGRNLKPNGSHRAGSLSPENQRFIDNVKRKSNQVLEKIGEGSEASRERAKALAKEVVETGTPKKSGKKENGAAKKEAKKEEKRKGSACQGEFLTGA</sequence>
<keyword evidence="3 10" id="KW-0808">Transferase</keyword>
<feature type="transmembrane region" description="Helical" evidence="10">
    <location>
        <begin position="253"/>
        <end position="272"/>
    </location>
</feature>
<dbReference type="GO" id="GO:0034625">
    <property type="term" value="P:fatty acid elongation, monounsaturated fatty acid"/>
    <property type="evidence" value="ECO:0007669"/>
    <property type="project" value="TreeGrafter"/>
</dbReference>
<reference evidence="12" key="1">
    <citation type="journal article" date="2020" name="Stud. Mycol.">
        <title>101 Dothideomycetes genomes: a test case for predicting lifestyles and emergence of pathogens.</title>
        <authorList>
            <person name="Haridas S."/>
            <person name="Albert R."/>
            <person name="Binder M."/>
            <person name="Bloem J."/>
            <person name="Labutti K."/>
            <person name="Salamov A."/>
            <person name="Andreopoulos B."/>
            <person name="Baker S."/>
            <person name="Barry K."/>
            <person name="Bills G."/>
            <person name="Bluhm B."/>
            <person name="Cannon C."/>
            <person name="Castanera R."/>
            <person name="Culley D."/>
            <person name="Daum C."/>
            <person name="Ezra D."/>
            <person name="Gonzalez J."/>
            <person name="Henrissat B."/>
            <person name="Kuo A."/>
            <person name="Liang C."/>
            <person name="Lipzen A."/>
            <person name="Lutzoni F."/>
            <person name="Magnuson J."/>
            <person name="Mondo S."/>
            <person name="Nolan M."/>
            <person name="Ohm R."/>
            <person name="Pangilinan J."/>
            <person name="Park H.-J."/>
            <person name="Ramirez L."/>
            <person name="Alfaro M."/>
            <person name="Sun H."/>
            <person name="Tritt A."/>
            <person name="Yoshinaga Y."/>
            <person name="Zwiers L.-H."/>
            <person name="Turgeon B."/>
            <person name="Goodwin S."/>
            <person name="Spatafora J."/>
            <person name="Crous P."/>
            <person name="Grigoriev I."/>
        </authorList>
    </citation>
    <scope>NUCLEOTIDE SEQUENCE</scope>
    <source>
        <strain evidence="12">CBS 123094</strain>
    </source>
</reference>
<dbReference type="GO" id="GO:0005789">
    <property type="term" value="C:endoplasmic reticulum membrane"/>
    <property type="evidence" value="ECO:0007669"/>
    <property type="project" value="TreeGrafter"/>
</dbReference>
<comment type="catalytic activity">
    <reaction evidence="10">
        <text>an acyl-CoA + malonyl-CoA + H(+) = a 3-oxoacyl-CoA + CO2 + CoA</text>
        <dbReference type="Rhea" id="RHEA:50252"/>
        <dbReference type="ChEBI" id="CHEBI:15378"/>
        <dbReference type="ChEBI" id="CHEBI:16526"/>
        <dbReference type="ChEBI" id="CHEBI:57287"/>
        <dbReference type="ChEBI" id="CHEBI:57384"/>
        <dbReference type="ChEBI" id="CHEBI:58342"/>
        <dbReference type="ChEBI" id="CHEBI:90726"/>
    </reaction>
    <physiologicalReaction direction="left-to-right" evidence="10">
        <dbReference type="Rhea" id="RHEA:50253"/>
    </physiologicalReaction>
</comment>
<feature type="transmembrane region" description="Helical" evidence="10">
    <location>
        <begin position="57"/>
        <end position="75"/>
    </location>
</feature>
<dbReference type="EC" id="2.3.1.-" evidence="10"/>
<dbReference type="Pfam" id="PF01151">
    <property type="entry name" value="ELO"/>
    <property type="match status" value="1"/>
</dbReference>
<dbReference type="Proteomes" id="UP000799779">
    <property type="component" value="Unassembled WGS sequence"/>
</dbReference>
<feature type="transmembrane region" description="Helical" evidence="10">
    <location>
        <begin position="407"/>
        <end position="428"/>
    </location>
</feature>
<keyword evidence="8 10" id="KW-0472">Membrane</keyword>
<dbReference type="EMBL" id="ML977656">
    <property type="protein sequence ID" value="KAF1994555.1"/>
    <property type="molecule type" value="Genomic_DNA"/>
</dbReference>
<dbReference type="PANTHER" id="PTHR11157:SF169">
    <property type="entry name" value="ELONGATION OF FATTY ACIDS PROTEIN"/>
    <property type="match status" value="1"/>
</dbReference>
<evidence type="ECO:0000313" key="12">
    <source>
        <dbReference type="EMBL" id="KAF1994555.1"/>
    </source>
</evidence>
<feature type="compositionally biased region" description="Basic and acidic residues" evidence="11">
    <location>
        <begin position="520"/>
        <end position="540"/>
    </location>
</feature>
<comment type="similarity">
    <text evidence="10">Belongs to the ELO family.</text>
</comment>
<feature type="compositionally biased region" description="Basic and acidic residues" evidence="11">
    <location>
        <begin position="550"/>
        <end position="567"/>
    </location>
</feature>
<evidence type="ECO:0000256" key="5">
    <source>
        <dbReference type="ARBA" id="ARBA00022832"/>
    </source>
</evidence>